<organism evidence="3 4">
    <name type="scientific">Shewanella salipaludis</name>
    <dbReference type="NCBI Taxonomy" id="2723052"/>
    <lineage>
        <taxon>Bacteria</taxon>
        <taxon>Pseudomonadati</taxon>
        <taxon>Pseudomonadota</taxon>
        <taxon>Gammaproteobacteria</taxon>
        <taxon>Alteromonadales</taxon>
        <taxon>Shewanellaceae</taxon>
        <taxon>Shewanella</taxon>
    </lineage>
</organism>
<evidence type="ECO:0000259" key="2">
    <source>
        <dbReference type="Pfam" id="PF00884"/>
    </source>
</evidence>
<proteinExistence type="predicted"/>
<dbReference type="AlphaFoldDB" id="A0A972JJ89"/>
<reference evidence="3" key="1">
    <citation type="submission" date="2020-04" db="EMBL/GenBank/DDBJ databases">
        <title>Description of Shewanella salipaludis sp. nov., isolated from a salt marsh.</title>
        <authorList>
            <person name="Park S."/>
            <person name="Yoon J.-H."/>
        </authorList>
    </citation>
    <scope>NUCLEOTIDE SEQUENCE</scope>
    <source>
        <strain evidence="3">SHSM-M6</strain>
    </source>
</reference>
<dbReference type="EMBL" id="JAAXYH010000003">
    <property type="protein sequence ID" value="NMH64850.1"/>
    <property type="molecule type" value="Genomic_DNA"/>
</dbReference>
<dbReference type="PANTHER" id="PTHR43751">
    <property type="entry name" value="SULFATASE"/>
    <property type="match status" value="1"/>
</dbReference>
<dbReference type="RefSeq" id="WP_169563527.1">
    <property type="nucleotide sequence ID" value="NZ_JAAXYH010000003.1"/>
</dbReference>
<dbReference type="PANTHER" id="PTHR43751:SF3">
    <property type="entry name" value="SULFATASE N-TERMINAL DOMAIN-CONTAINING PROTEIN"/>
    <property type="match status" value="1"/>
</dbReference>
<comment type="caution">
    <text evidence="3">The sequence shown here is derived from an EMBL/GenBank/DDBJ whole genome shotgun (WGS) entry which is preliminary data.</text>
</comment>
<dbReference type="InterPro" id="IPR052701">
    <property type="entry name" value="GAG_Ulvan_Degrading_Sulfatases"/>
</dbReference>
<dbReference type="Gene3D" id="3.40.720.10">
    <property type="entry name" value="Alkaline Phosphatase, subunit A"/>
    <property type="match status" value="1"/>
</dbReference>
<protein>
    <submittedName>
        <fullName evidence="3">Sulfatase-like hydrolase/transferase</fullName>
    </submittedName>
</protein>
<dbReference type="InterPro" id="IPR017850">
    <property type="entry name" value="Alkaline_phosphatase_core_sf"/>
</dbReference>
<feature type="domain" description="Sulfatase N-terminal" evidence="2">
    <location>
        <begin position="202"/>
        <end position="532"/>
    </location>
</feature>
<feature type="transmembrane region" description="Helical" evidence="1">
    <location>
        <begin position="138"/>
        <end position="160"/>
    </location>
</feature>
<dbReference type="InterPro" id="IPR000917">
    <property type="entry name" value="Sulfatase_N"/>
</dbReference>
<keyword evidence="1" id="KW-0812">Transmembrane</keyword>
<dbReference type="GO" id="GO:0016787">
    <property type="term" value="F:hydrolase activity"/>
    <property type="evidence" value="ECO:0007669"/>
    <property type="project" value="UniProtKB-KW"/>
</dbReference>
<gene>
    <name evidence="3" type="ORF">HC757_06660</name>
</gene>
<dbReference type="Pfam" id="PF00884">
    <property type="entry name" value="Sulfatase"/>
    <property type="match status" value="1"/>
</dbReference>
<feature type="transmembrane region" description="Helical" evidence="1">
    <location>
        <begin position="21"/>
        <end position="43"/>
    </location>
</feature>
<dbReference type="SUPFAM" id="SSF53649">
    <property type="entry name" value="Alkaline phosphatase-like"/>
    <property type="match status" value="1"/>
</dbReference>
<accession>A0A972JJ89</accession>
<dbReference type="Proteomes" id="UP000737113">
    <property type="component" value="Unassembled WGS sequence"/>
</dbReference>
<feature type="transmembrane region" description="Helical" evidence="1">
    <location>
        <begin position="105"/>
        <end position="126"/>
    </location>
</feature>
<feature type="transmembrane region" description="Helical" evidence="1">
    <location>
        <begin position="63"/>
        <end position="84"/>
    </location>
</feature>
<keyword evidence="1" id="KW-1133">Transmembrane helix</keyword>
<name>A0A972JJ89_9GAMM</name>
<keyword evidence="1" id="KW-0472">Membrane</keyword>
<keyword evidence="3" id="KW-0378">Hydrolase</keyword>
<sequence length="700" mass="77983">MPETQSQAAQISLMRTYLRTLAFMLFLLVILFNYKHLIQYYSAFSLANAMTRLDPEQLLSEGLILDIGYFLGVVIVLHACWAAVITLSCRPWFKLIRNENIKTQIWLVLLLLHLILALAANSYFYPTSLLGIFRGTPLASAPFIGLLASLLAANFLYGLIGSLYASLGITRVNTLLASMLLLTALLSINSPKSGNSTASQTPNIFIIGIDALRPDHLAYRGGDSKLAPNLNALLAKATVYNKAYTPQGRTYVAWMSILSGQYPTTNGARFNLAPPELVEHKFPLLSELSALGYQTSYAMDERRFNQIDEDYGFDISIGPKIGAADAVIASLADLPLVNLLSNTLGSRYLFPYLFINRAYGKAYDPEVFNHEVLSGLAMDRPNFLAIHFCQLHWPFTSKDFVELEPARWDGNYNHYMYQQMLKKVDRQVADFIQGLARLGLLDNALVYLLSDHGEGFMLSQDRLMAATSADKASQSHGKLKVAAWGHGTNLLAQEQSDVLLARLRYRNGRVVSAPQRVDGLFSLVDLAPSIFKELGLGAKSKAAKFDGEPLPRPWMPKDLERKIYVESSIPVRSVNASFIDEKRVLSETASFYEVRDNGRAVMKPEDYKLSIALKQRAVYYRQWQLTLLPKEDRLILVDTQAKNWQSLADYRGAAPWREMLAALCAHYAKDPGFPGPRQCVDKYLASNLGGAARQAPGSPP</sequence>
<keyword evidence="4" id="KW-1185">Reference proteome</keyword>
<feature type="transmembrane region" description="Helical" evidence="1">
    <location>
        <begin position="172"/>
        <end position="190"/>
    </location>
</feature>
<evidence type="ECO:0000313" key="4">
    <source>
        <dbReference type="Proteomes" id="UP000737113"/>
    </source>
</evidence>
<evidence type="ECO:0000256" key="1">
    <source>
        <dbReference type="SAM" id="Phobius"/>
    </source>
</evidence>
<evidence type="ECO:0000313" key="3">
    <source>
        <dbReference type="EMBL" id="NMH64850.1"/>
    </source>
</evidence>